<dbReference type="PANTHER" id="PTHR30151:SF0">
    <property type="entry name" value="ABC TRANSPORTER PERMEASE PROTEIN MJ0413-RELATED"/>
    <property type="match status" value="1"/>
</dbReference>
<reference evidence="9 10" key="1">
    <citation type="submission" date="2022-10" db="EMBL/GenBank/DDBJ databases">
        <title>Luteolibacter arcticus strain CCTCC AB 2014275, whole genome shotgun sequencing project.</title>
        <authorList>
            <person name="Zhao G."/>
            <person name="Shen L."/>
        </authorList>
    </citation>
    <scope>NUCLEOTIDE SEQUENCE [LARGE SCALE GENOMIC DNA]</scope>
    <source>
        <strain evidence="9 10">CCTCC AB 2014275</strain>
    </source>
</reference>
<comment type="subcellular location">
    <subcellularLocation>
        <location evidence="1 7">Cell membrane</location>
        <topology evidence="1 7">Multi-pass membrane protein</topology>
    </subcellularLocation>
</comment>
<evidence type="ECO:0000256" key="5">
    <source>
        <dbReference type="ARBA" id="ARBA00022989"/>
    </source>
</evidence>
<comment type="similarity">
    <text evidence="7">Belongs to the binding-protein-dependent transport system permease family.</text>
</comment>
<feature type="transmembrane region" description="Helical" evidence="7">
    <location>
        <begin position="21"/>
        <end position="45"/>
    </location>
</feature>
<evidence type="ECO:0000256" key="7">
    <source>
        <dbReference type="RuleBase" id="RU363032"/>
    </source>
</evidence>
<keyword evidence="4 7" id="KW-0812">Transmembrane</keyword>
<gene>
    <name evidence="9" type="ORF">OKA05_17455</name>
</gene>
<evidence type="ECO:0000256" key="3">
    <source>
        <dbReference type="ARBA" id="ARBA00022475"/>
    </source>
</evidence>
<evidence type="ECO:0000256" key="1">
    <source>
        <dbReference type="ARBA" id="ARBA00004651"/>
    </source>
</evidence>
<comment type="caution">
    <text evidence="9">The sequence shown here is derived from an EMBL/GenBank/DDBJ whole genome shotgun (WGS) entry which is preliminary data.</text>
</comment>
<dbReference type="EMBL" id="JAPDDT010000007">
    <property type="protein sequence ID" value="MCW1924357.1"/>
    <property type="molecule type" value="Genomic_DNA"/>
</dbReference>
<proteinExistence type="inferred from homology"/>
<keyword evidence="6 7" id="KW-0472">Membrane</keyword>
<dbReference type="Pfam" id="PF00528">
    <property type="entry name" value="BPD_transp_1"/>
    <property type="match status" value="1"/>
</dbReference>
<keyword evidence="5 7" id="KW-1133">Transmembrane helix</keyword>
<keyword evidence="10" id="KW-1185">Reference proteome</keyword>
<name>A0ABT3GLI5_9BACT</name>
<organism evidence="9 10">
    <name type="scientific">Luteolibacter arcticus</name>
    <dbReference type="NCBI Taxonomy" id="1581411"/>
    <lineage>
        <taxon>Bacteria</taxon>
        <taxon>Pseudomonadati</taxon>
        <taxon>Verrucomicrobiota</taxon>
        <taxon>Verrucomicrobiia</taxon>
        <taxon>Verrucomicrobiales</taxon>
        <taxon>Verrucomicrobiaceae</taxon>
        <taxon>Luteolibacter</taxon>
    </lineage>
</organism>
<sequence length="457" mass="50247">MASFLKGWFVVRRDLPRGRRAFLAALSFVLPLALWCFVSYVPWIWHPDVKLEVASTTDRISAVFTAGNRLSKGFFPSYVEAVRLDNAEALKTAQASEPVPGAQRANRVLLRQLAPVAVRNAWLAAGSEQDDTVIYHLWRDLATGAKTATNPALSQENLAIVQANWSSLSALSADFDSKKLPEVPLQKLVPQGIPSNPVYLPPPHEVWAAATKDFTAKPQGDAPSMFDRYRHSLSIILFGFFWSCVIGVPIGIMCGVFDVFSKLFEPFVDFFRYMPAPTFSTLLVAVLSAHDAPKVALVFLGTVFQMILVVSKTTRLLDPALLEAAQTLGAKPRQLVMKVVLPGILPNLYNDMRILLGWAWTWLVIAELVGVKSGLTGFLDTQGTFRNFDRVFPIIILIGVTGFVTDQILAFFHGVFFPWSGKSGPVSRAVANAVTWPVRTIVAGARFRSASKTLPSA</sequence>
<evidence type="ECO:0000313" key="9">
    <source>
        <dbReference type="EMBL" id="MCW1924357.1"/>
    </source>
</evidence>
<dbReference type="InterPro" id="IPR000515">
    <property type="entry name" value="MetI-like"/>
</dbReference>
<keyword evidence="2 7" id="KW-0813">Transport</keyword>
<dbReference type="Proteomes" id="UP001320876">
    <property type="component" value="Unassembled WGS sequence"/>
</dbReference>
<feature type="transmembrane region" description="Helical" evidence="7">
    <location>
        <begin position="354"/>
        <end position="371"/>
    </location>
</feature>
<evidence type="ECO:0000256" key="4">
    <source>
        <dbReference type="ARBA" id="ARBA00022692"/>
    </source>
</evidence>
<feature type="transmembrane region" description="Helical" evidence="7">
    <location>
        <begin position="270"/>
        <end position="289"/>
    </location>
</feature>
<feature type="transmembrane region" description="Helical" evidence="7">
    <location>
        <begin position="391"/>
        <end position="412"/>
    </location>
</feature>
<accession>A0ABT3GLI5</accession>
<evidence type="ECO:0000259" key="8">
    <source>
        <dbReference type="PROSITE" id="PS50928"/>
    </source>
</evidence>
<evidence type="ECO:0000313" key="10">
    <source>
        <dbReference type="Proteomes" id="UP001320876"/>
    </source>
</evidence>
<evidence type="ECO:0000256" key="6">
    <source>
        <dbReference type="ARBA" id="ARBA00023136"/>
    </source>
</evidence>
<dbReference type="PANTHER" id="PTHR30151">
    <property type="entry name" value="ALKANE SULFONATE ABC TRANSPORTER-RELATED, MEMBRANE SUBUNIT"/>
    <property type="match status" value="1"/>
</dbReference>
<dbReference type="PROSITE" id="PS50928">
    <property type="entry name" value="ABC_TM1"/>
    <property type="match status" value="1"/>
</dbReference>
<keyword evidence="3" id="KW-1003">Cell membrane</keyword>
<feature type="transmembrane region" description="Helical" evidence="7">
    <location>
        <begin position="233"/>
        <end position="258"/>
    </location>
</feature>
<dbReference type="InterPro" id="IPR035906">
    <property type="entry name" value="MetI-like_sf"/>
</dbReference>
<feature type="domain" description="ABC transmembrane type-1" evidence="8">
    <location>
        <begin position="229"/>
        <end position="413"/>
    </location>
</feature>
<dbReference type="RefSeq" id="WP_264488466.1">
    <property type="nucleotide sequence ID" value="NZ_JAPDDT010000007.1"/>
</dbReference>
<evidence type="ECO:0000256" key="2">
    <source>
        <dbReference type="ARBA" id="ARBA00022448"/>
    </source>
</evidence>
<dbReference type="SUPFAM" id="SSF161098">
    <property type="entry name" value="MetI-like"/>
    <property type="match status" value="1"/>
</dbReference>
<dbReference type="Gene3D" id="1.10.3720.10">
    <property type="entry name" value="MetI-like"/>
    <property type="match status" value="1"/>
</dbReference>
<dbReference type="CDD" id="cd06261">
    <property type="entry name" value="TM_PBP2"/>
    <property type="match status" value="1"/>
</dbReference>
<protein>
    <submittedName>
        <fullName evidence="9">ABC transporter permease</fullName>
    </submittedName>
</protein>